<dbReference type="Proteomes" id="UP001075354">
    <property type="component" value="Chromosome 9"/>
</dbReference>
<comment type="pathway">
    <text evidence="7">Pheromone biosynthesis.</text>
</comment>
<dbReference type="FunFam" id="1.10.600.10:FF:000021">
    <property type="entry name" value="Farnesyl pyrophosphate synthase"/>
    <property type="match status" value="1"/>
</dbReference>
<dbReference type="SFLD" id="SFLDS00005">
    <property type="entry name" value="Isoprenoid_Synthase_Type_I"/>
    <property type="match status" value="1"/>
</dbReference>
<evidence type="ECO:0000256" key="4">
    <source>
        <dbReference type="ARBA" id="ARBA00022723"/>
    </source>
</evidence>
<dbReference type="InterPro" id="IPR039702">
    <property type="entry name" value="FPS1-like"/>
</dbReference>
<protein>
    <recommendedName>
        <fullName evidence="8">Farnesyl pyrophosphate synthase</fullName>
    </recommendedName>
</protein>
<dbReference type="PANTHER" id="PTHR11525">
    <property type="entry name" value="FARNESYL-PYROPHOSPHATE SYNTHETASE"/>
    <property type="match status" value="1"/>
</dbReference>
<evidence type="ECO:0000256" key="1">
    <source>
        <dbReference type="ARBA" id="ARBA00001946"/>
    </source>
</evidence>
<dbReference type="InterPro" id="IPR033749">
    <property type="entry name" value="Polyprenyl_synt_CS"/>
</dbReference>
<dbReference type="GO" id="GO:0005737">
    <property type="term" value="C:cytoplasm"/>
    <property type="evidence" value="ECO:0007669"/>
    <property type="project" value="TreeGrafter"/>
</dbReference>
<dbReference type="PROSITE" id="PS00723">
    <property type="entry name" value="POLYPRENYL_SYNTHASE_1"/>
    <property type="match status" value="1"/>
</dbReference>
<evidence type="ECO:0000256" key="7">
    <source>
        <dbReference type="ARBA" id="ARBA00033740"/>
    </source>
</evidence>
<dbReference type="GO" id="GO:0042811">
    <property type="term" value="P:pheromone biosynthetic process"/>
    <property type="evidence" value="ECO:0007669"/>
    <property type="project" value="UniProtKB-ARBA"/>
</dbReference>
<dbReference type="Pfam" id="PF00348">
    <property type="entry name" value="polyprenyl_synt"/>
    <property type="match status" value="1"/>
</dbReference>
<dbReference type="AlphaFoldDB" id="A0AAV7XG18"/>
<dbReference type="PROSITE" id="PS00444">
    <property type="entry name" value="POLYPRENYL_SYNTHASE_2"/>
    <property type="match status" value="1"/>
</dbReference>
<dbReference type="GO" id="GO:0004161">
    <property type="term" value="F:dimethylallyltranstransferase activity"/>
    <property type="evidence" value="ECO:0007669"/>
    <property type="project" value="TreeGrafter"/>
</dbReference>
<comment type="cofactor">
    <cofactor evidence="1">
        <name>Mg(2+)</name>
        <dbReference type="ChEBI" id="CHEBI:18420"/>
    </cofactor>
</comment>
<organism evidence="10 11">
    <name type="scientific">Megalurothrips usitatus</name>
    <name type="common">bean blossom thrips</name>
    <dbReference type="NCBI Taxonomy" id="439358"/>
    <lineage>
        <taxon>Eukaryota</taxon>
        <taxon>Metazoa</taxon>
        <taxon>Ecdysozoa</taxon>
        <taxon>Arthropoda</taxon>
        <taxon>Hexapoda</taxon>
        <taxon>Insecta</taxon>
        <taxon>Pterygota</taxon>
        <taxon>Neoptera</taxon>
        <taxon>Paraneoptera</taxon>
        <taxon>Thysanoptera</taxon>
        <taxon>Terebrantia</taxon>
        <taxon>Thripoidea</taxon>
        <taxon>Thripidae</taxon>
        <taxon>Megalurothrips</taxon>
    </lineage>
</organism>
<evidence type="ECO:0000256" key="6">
    <source>
        <dbReference type="ARBA" id="ARBA00023229"/>
    </source>
</evidence>
<keyword evidence="3 9" id="KW-0808">Transferase</keyword>
<dbReference type="GO" id="GO:0046872">
    <property type="term" value="F:metal ion binding"/>
    <property type="evidence" value="ECO:0007669"/>
    <property type="project" value="UniProtKB-KW"/>
</dbReference>
<dbReference type="CDD" id="cd00685">
    <property type="entry name" value="Trans_IPPS_HT"/>
    <property type="match status" value="1"/>
</dbReference>
<dbReference type="GO" id="GO:0004337">
    <property type="term" value="F:(2E,6E)-farnesyl diphosphate synthase activity"/>
    <property type="evidence" value="ECO:0007669"/>
    <property type="project" value="TreeGrafter"/>
</dbReference>
<evidence type="ECO:0000313" key="11">
    <source>
        <dbReference type="Proteomes" id="UP001075354"/>
    </source>
</evidence>
<accession>A0AAV7XG18</accession>
<comment type="similarity">
    <text evidence="2 9">Belongs to the FPP/GGPP synthase family.</text>
</comment>
<evidence type="ECO:0000256" key="9">
    <source>
        <dbReference type="RuleBase" id="RU004466"/>
    </source>
</evidence>
<dbReference type="PANTHER" id="PTHR11525:SF0">
    <property type="entry name" value="FARNESYL PYROPHOSPHATE SYNTHASE"/>
    <property type="match status" value="1"/>
</dbReference>
<evidence type="ECO:0000256" key="8">
    <source>
        <dbReference type="ARBA" id="ARBA00034546"/>
    </source>
</evidence>
<dbReference type="InterPro" id="IPR000092">
    <property type="entry name" value="Polyprenyl_synt"/>
</dbReference>
<dbReference type="InterPro" id="IPR008949">
    <property type="entry name" value="Isoprenoid_synthase_dom_sf"/>
</dbReference>
<evidence type="ECO:0000256" key="3">
    <source>
        <dbReference type="ARBA" id="ARBA00022679"/>
    </source>
</evidence>
<evidence type="ECO:0000256" key="2">
    <source>
        <dbReference type="ARBA" id="ARBA00006706"/>
    </source>
</evidence>
<comment type="caution">
    <text evidence="10">The sequence shown here is derived from an EMBL/GenBank/DDBJ whole genome shotgun (WGS) entry which is preliminary data.</text>
</comment>
<reference evidence="10" key="1">
    <citation type="submission" date="2022-12" db="EMBL/GenBank/DDBJ databases">
        <title>Chromosome-level genome assembly of the bean flower thrips Megalurothrips usitatus.</title>
        <authorList>
            <person name="Ma L."/>
            <person name="Liu Q."/>
            <person name="Li H."/>
            <person name="Cai W."/>
        </authorList>
    </citation>
    <scope>NUCLEOTIDE SEQUENCE</scope>
    <source>
        <strain evidence="10">Cailab_2022a</strain>
    </source>
</reference>
<keyword evidence="4" id="KW-0479">Metal-binding</keyword>
<dbReference type="SUPFAM" id="SSF48576">
    <property type="entry name" value="Terpenoid synthases"/>
    <property type="match status" value="1"/>
</dbReference>
<gene>
    <name evidence="10" type="ORF">ONE63_010462</name>
</gene>
<dbReference type="GO" id="GO:0045337">
    <property type="term" value="P:farnesyl diphosphate biosynthetic process"/>
    <property type="evidence" value="ECO:0007669"/>
    <property type="project" value="TreeGrafter"/>
</dbReference>
<keyword evidence="6" id="KW-0414">Isoprene biosynthesis</keyword>
<sequence length="429" mass="48495">MLGLVRRGCSVLATQAQAQAAAAGETAVLTSTARWSRAPVGAAAALGRDGQPCAHLHSSAADRHNSVPRRMAAMTSIPPAAREAVASKDESREFMAMFPDIVRDLTDAGRHLDIPEVTKWFSKVLQYNVPGGKKNRAMAVVYSFRMLAQKDQLTPENIHLAMVSGWCVEMVQAFFLVMDDIMDESTTRRGRQCWYKVNNIGLAAINDAILLESGVFQLLRTHIRDKPYYLDVVELFHDTIFKTAMGQSLDIQTSSKGKPDLNVFTMDHYQAIVKYKTSYYSFYLPVSIAMYMAGIRDPEIHRQARTILLEMGNFFQVQDDFLDCYGDPSVTGKIGGDIKEGKCSWLAVVALQRANPQQRKVMEECYGSSDPEKIERIKDLFDELNVPQTYRTYEEESYNLIRTHIQQVSRGLPVELFFKFLEKIYKRQN</sequence>
<keyword evidence="5" id="KW-0460">Magnesium</keyword>
<evidence type="ECO:0000313" key="10">
    <source>
        <dbReference type="EMBL" id="KAJ1523911.1"/>
    </source>
</evidence>
<dbReference type="Gene3D" id="1.10.600.10">
    <property type="entry name" value="Farnesyl Diphosphate Synthase"/>
    <property type="match status" value="1"/>
</dbReference>
<name>A0AAV7XG18_9NEOP</name>
<proteinExistence type="inferred from homology"/>
<dbReference type="EMBL" id="JAPTSV010000009">
    <property type="protein sequence ID" value="KAJ1523911.1"/>
    <property type="molecule type" value="Genomic_DNA"/>
</dbReference>
<keyword evidence="11" id="KW-1185">Reference proteome</keyword>
<dbReference type="SFLD" id="SFLDG01017">
    <property type="entry name" value="Polyprenyl_Transferase_Like"/>
    <property type="match status" value="1"/>
</dbReference>
<evidence type="ECO:0000256" key="5">
    <source>
        <dbReference type="ARBA" id="ARBA00022842"/>
    </source>
</evidence>